<proteinExistence type="predicted"/>
<dbReference type="EMBL" id="QGGR01000022">
    <property type="protein sequence ID" value="PWK39472.1"/>
    <property type="molecule type" value="Genomic_DNA"/>
</dbReference>
<keyword evidence="2" id="KW-1185">Reference proteome</keyword>
<gene>
    <name evidence="1" type="ORF">BC793_12244</name>
</gene>
<name>A0A316F432_9ACTN</name>
<protein>
    <submittedName>
        <fullName evidence="1">Uncharacterized protein</fullName>
    </submittedName>
</protein>
<reference evidence="1 2" key="1">
    <citation type="submission" date="2018-05" db="EMBL/GenBank/DDBJ databases">
        <title>Genomic Encyclopedia of Archaeal and Bacterial Type Strains, Phase II (KMG-II): from individual species to whole genera.</title>
        <authorList>
            <person name="Goeker M."/>
        </authorList>
    </citation>
    <scope>NUCLEOTIDE SEQUENCE [LARGE SCALE GENOMIC DNA]</scope>
    <source>
        <strain evidence="1 2">DSM 45184</strain>
    </source>
</reference>
<organism evidence="1 2">
    <name type="scientific">Actinoplanes xinjiangensis</name>
    <dbReference type="NCBI Taxonomy" id="512350"/>
    <lineage>
        <taxon>Bacteria</taxon>
        <taxon>Bacillati</taxon>
        <taxon>Actinomycetota</taxon>
        <taxon>Actinomycetes</taxon>
        <taxon>Micromonosporales</taxon>
        <taxon>Micromonosporaceae</taxon>
        <taxon>Actinoplanes</taxon>
    </lineage>
</organism>
<dbReference type="AlphaFoldDB" id="A0A316F432"/>
<accession>A0A316F432</accession>
<dbReference type="Proteomes" id="UP000245697">
    <property type="component" value="Unassembled WGS sequence"/>
</dbReference>
<evidence type="ECO:0000313" key="2">
    <source>
        <dbReference type="Proteomes" id="UP000245697"/>
    </source>
</evidence>
<sequence length="74" mass="7987">MNAPFTTVPTMSLKRGKIPFGMPYRVKTPASGQACDADERHPEARWLTVGAARDLGPTRTHILAAAAALSRKEP</sequence>
<evidence type="ECO:0000313" key="1">
    <source>
        <dbReference type="EMBL" id="PWK39472.1"/>
    </source>
</evidence>
<comment type="caution">
    <text evidence="1">The sequence shown here is derived from an EMBL/GenBank/DDBJ whole genome shotgun (WGS) entry which is preliminary data.</text>
</comment>